<dbReference type="AlphaFoldDB" id="A0A6N2CJ19"/>
<dbReference type="EMBL" id="RXGB01000116">
    <property type="protein sequence ID" value="TMX05184.1"/>
    <property type="molecule type" value="Genomic_DNA"/>
</dbReference>
<feature type="non-terminal residue" evidence="1">
    <location>
        <position position="141"/>
    </location>
</feature>
<gene>
    <name evidence="1" type="ORF">EJD97_001516</name>
</gene>
<sequence length="141" mass="15653">MENSDQFCEDFLMTTVDLPLCMLHQVSPPSPATSSCTTVDFSSIDVEKDYHNSPFFTLFTEVFENTSNPDSCVCSSLSQEFNASGNCAPKRSLLQELGEEKFVPLKKINPRNVSNGEEGHRITKNLTINDVNGASRLLISR</sequence>
<proteinExistence type="predicted"/>
<comment type="caution">
    <text evidence="1">The sequence shown here is derived from an EMBL/GenBank/DDBJ whole genome shotgun (WGS) entry which is preliminary data.</text>
</comment>
<evidence type="ECO:0000313" key="1">
    <source>
        <dbReference type="EMBL" id="TMX05184.1"/>
    </source>
</evidence>
<name>A0A6N2CJ19_SOLCI</name>
<organism evidence="1">
    <name type="scientific">Solanum chilense</name>
    <name type="common">Tomato</name>
    <name type="synonym">Lycopersicon chilense</name>
    <dbReference type="NCBI Taxonomy" id="4083"/>
    <lineage>
        <taxon>Eukaryota</taxon>
        <taxon>Viridiplantae</taxon>
        <taxon>Streptophyta</taxon>
        <taxon>Embryophyta</taxon>
        <taxon>Tracheophyta</taxon>
        <taxon>Spermatophyta</taxon>
        <taxon>Magnoliopsida</taxon>
        <taxon>eudicotyledons</taxon>
        <taxon>Gunneridae</taxon>
        <taxon>Pentapetalae</taxon>
        <taxon>asterids</taxon>
        <taxon>lamiids</taxon>
        <taxon>Solanales</taxon>
        <taxon>Solanaceae</taxon>
        <taxon>Solanoideae</taxon>
        <taxon>Solaneae</taxon>
        <taxon>Solanum</taxon>
        <taxon>Solanum subgen. Lycopersicon</taxon>
    </lineage>
</organism>
<reference evidence="1" key="1">
    <citation type="submission" date="2019-05" db="EMBL/GenBank/DDBJ databases">
        <title>The de novo reference genome and transcriptome assemblies of the wild tomato species Solanum chilense.</title>
        <authorList>
            <person name="Stam R."/>
            <person name="Nosenko T."/>
            <person name="Hoerger A.C."/>
            <person name="Stephan W."/>
            <person name="Seidel M.A."/>
            <person name="Kuhn J.M.M."/>
            <person name="Haberer G."/>
            <person name="Tellier A."/>
        </authorList>
    </citation>
    <scope>NUCLEOTIDE SEQUENCE</scope>
    <source>
        <tissue evidence="1">Mature leaves</tissue>
    </source>
</reference>
<accession>A0A6N2CJ19</accession>
<protein>
    <submittedName>
        <fullName evidence="1">Uncharacterized protein</fullName>
    </submittedName>
</protein>